<proteinExistence type="inferred from homology"/>
<dbReference type="Proteomes" id="UP000034228">
    <property type="component" value="Unassembled WGS sequence"/>
</dbReference>
<organism evidence="8 9">
    <name type="scientific">Arsukibacterium ikkense</name>
    <dbReference type="NCBI Taxonomy" id="336831"/>
    <lineage>
        <taxon>Bacteria</taxon>
        <taxon>Pseudomonadati</taxon>
        <taxon>Pseudomonadota</taxon>
        <taxon>Gammaproteobacteria</taxon>
        <taxon>Chromatiales</taxon>
        <taxon>Chromatiaceae</taxon>
        <taxon>Arsukibacterium</taxon>
    </lineage>
</organism>
<dbReference type="RefSeq" id="WP_046555825.1">
    <property type="nucleotide sequence ID" value="NZ_LAHO01000001.1"/>
</dbReference>
<dbReference type="EMBL" id="LAHO01000001">
    <property type="protein sequence ID" value="KKO47296.1"/>
    <property type="molecule type" value="Genomic_DNA"/>
</dbReference>
<dbReference type="Pfam" id="PF21981">
    <property type="entry name" value="RecX_HTH3"/>
    <property type="match status" value="1"/>
</dbReference>
<comment type="subcellular location">
    <subcellularLocation>
        <location evidence="1 5">Cytoplasm</location>
    </subcellularLocation>
</comment>
<comment type="caution">
    <text evidence="8">The sequence shown here is derived from an EMBL/GenBank/DDBJ whole genome shotgun (WGS) entry which is preliminary data.</text>
</comment>
<dbReference type="PANTHER" id="PTHR33602">
    <property type="entry name" value="REGULATORY PROTEIN RECX FAMILY PROTEIN"/>
    <property type="match status" value="1"/>
</dbReference>
<evidence type="ECO:0000256" key="5">
    <source>
        <dbReference type="HAMAP-Rule" id="MF_01114"/>
    </source>
</evidence>
<accession>A0A0M2V9L6</accession>
<dbReference type="Gene3D" id="1.10.10.10">
    <property type="entry name" value="Winged helix-like DNA-binding domain superfamily/Winged helix DNA-binding domain"/>
    <property type="match status" value="3"/>
</dbReference>
<comment type="similarity">
    <text evidence="2 5">Belongs to the RecX family.</text>
</comment>
<comment type="function">
    <text evidence="5">Modulates RecA activity.</text>
</comment>
<keyword evidence="9" id="KW-1185">Reference proteome</keyword>
<keyword evidence="4 5" id="KW-0963">Cytoplasm</keyword>
<evidence type="ECO:0000259" key="6">
    <source>
        <dbReference type="Pfam" id="PF21981"/>
    </source>
</evidence>
<evidence type="ECO:0000313" key="9">
    <source>
        <dbReference type="Proteomes" id="UP000034228"/>
    </source>
</evidence>
<evidence type="ECO:0000256" key="2">
    <source>
        <dbReference type="ARBA" id="ARBA00009695"/>
    </source>
</evidence>
<dbReference type="PATRIC" id="fig|336831.14.peg.2459"/>
<dbReference type="GO" id="GO:0005737">
    <property type="term" value="C:cytoplasm"/>
    <property type="evidence" value="ECO:0007669"/>
    <property type="project" value="UniProtKB-SubCell"/>
</dbReference>
<gene>
    <name evidence="5" type="primary">recX</name>
    <name evidence="8" type="ORF">WG68_01235</name>
</gene>
<sequence length="155" mass="18071">MTDLAQLKKNALNWLSRRDYSEAQLSQRLRQQGALPEQLAEVIAWCKAQQYLDESRFLTMLVRNRARQGYGYNYLLQECRAQKISAEQLNSCISALAIDWWALANMVYQKKYGDSPLSDYKEKTKRMAFLQRRGFSSEQIKAVFTELTNQTNRTG</sequence>
<evidence type="ECO:0000256" key="1">
    <source>
        <dbReference type="ARBA" id="ARBA00004496"/>
    </source>
</evidence>
<dbReference type="AlphaFoldDB" id="A0A0M2V9L6"/>
<dbReference type="InterPro" id="IPR036388">
    <property type="entry name" value="WH-like_DNA-bd_sf"/>
</dbReference>
<feature type="domain" description="RecX first three-helical" evidence="7">
    <location>
        <begin position="11"/>
        <end position="46"/>
    </location>
</feature>
<name>A0A0M2V9L6_9GAMM</name>
<dbReference type="InterPro" id="IPR003783">
    <property type="entry name" value="Regulatory_RecX"/>
</dbReference>
<dbReference type="OrthoDB" id="7066780at2"/>
<dbReference type="InterPro" id="IPR053925">
    <property type="entry name" value="RecX_HTH_3rd"/>
</dbReference>
<protein>
    <recommendedName>
        <fullName evidence="3 5">Regulatory protein RecX</fullName>
    </recommendedName>
</protein>
<evidence type="ECO:0000256" key="3">
    <source>
        <dbReference type="ARBA" id="ARBA00018111"/>
    </source>
</evidence>
<dbReference type="STRING" id="336831.WG68_01235"/>
<evidence type="ECO:0000259" key="7">
    <source>
        <dbReference type="Pfam" id="PF21982"/>
    </source>
</evidence>
<dbReference type="InterPro" id="IPR053926">
    <property type="entry name" value="RecX_HTH_1st"/>
</dbReference>
<dbReference type="HAMAP" id="MF_01114">
    <property type="entry name" value="RecX"/>
    <property type="match status" value="1"/>
</dbReference>
<dbReference type="Pfam" id="PF21982">
    <property type="entry name" value="RecX_HTH1"/>
    <property type="match status" value="1"/>
</dbReference>
<dbReference type="GO" id="GO:0006282">
    <property type="term" value="P:regulation of DNA repair"/>
    <property type="evidence" value="ECO:0007669"/>
    <property type="project" value="UniProtKB-UniRule"/>
</dbReference>
<reference evidence="8 9" key="1">
    <citation type="submission" date="2015-03" db="EMBL/GenBank/DDBJ databases">
        <title>Draft genome sequences of two protease-producing strains of Arsukibacterium isolated from two cold and alkaline environments.</title>
        <authorList>
            <person name="Lylloff J.E."/>
            <person name="Skov L.B."/>
            <person name="Jepsen M."/>
            <person name="Hallin P.F."/>
            <person name="Sorensen S.J."/>
            <person name="Stougaard P."/>
            <person name="Glaring M.A."/>
        </authorList>
    </citation>
    <scope>NUCLEOTIDE SEQUENCE [LARGE SCALE GENOMIC DNA]</scope>
    <source>
        <strain evidence="8 9">GCM72</strain>
    </source>
</reference>
<dbReference type="PANTHER" id="PTHR33602:SF1">
    <property type="entry name" value="REGULATORY PROTEIN RECX FAMILY PROTEIN"/>
    <property type="match status" value="1"/>
</dbReference>
<evidence type="ECO:0000313" key="8">
    <source>
        <dbReference type="EMBL" id="KKO47296.1"/>
    </source>
</evidence>
<evidence type="ECO:0000256" key="4">
    <source>
        <dbReference type="ARBA" id="ARBA00022490"/>
    </source>
</evidence>
<feature type="domain" description="RecX third three-helical" evidence="6">
    <location>
        <begin position="99"/>
        <end position="143"/>
    </location>
</feature>